<name>A0A921Q587_SORBI</name>
<evidence type="ECO:0000313" key="3">
    <source>
        <dbReference type="Proteomes" id="UP000807115"/>
    </source>
</evidence>
<organism evidence="2 3">
    <name type="scientific">Sorghum bicolor</name>
    <name type="common">Sorghum</name>
    <name type="synonym">Sorghum vulgare</name>
    <dbReference type="NCBI Taxonomy" id="4558"/>
    <lineage>
        <taxon>Eukaryota</taxon>
        <taxon>Viridiplantae</taxon>
        <taxon>Streptophyta</taxon>
        <taxon>Embryophyta</taxon>
        <taxon>Tracheophyta</taxon>
        <taxon>Spermatophyta</taxon>
        <taxon>Magnoliopsida</taxon>
        <taxon>Liliopsida</taxon>
        <taxon>Poales</taxon>
        <taxon>Poaceae</taxon>
        <taxon>PACMAD clade</taxon>
        <taxon>Panicoideae</taxon>
        <taxon>Andropogonodae</taxon>
        <taxon>Andropogoneae</taxon>
        <taxon>Sorghinae</taxon>
        <taxon>Sorghum</taxon>
    </lineage>
</organism>
<dbReference type="AlphaFoldDB" id="A0A921Q587"/>
<accession>A0A921Q587</accession>
<keyword evidence="1" id="KW-1133">Transmembrane helix</keyword>
<dbReference type="Proteomes" id="UP000807115">
    <property type="component" value="Chromosome 10"/>
</dbReference>
<reference evidence="2" key="1">
    <citation type="journal article" date="2019" name="BMC Genomics">
        <title>A new reference genome for Sorghum bicolor reveals high levels of sequence similarity between sweet and grain genotypes: implications for the genetics of sugar metabolism.</title>
        <authorList>
            <person name="Cooper E.A."/>
            <person name="Brenton Z.W."/>
            <person name="Flinn B.S."/>
            <person name="Jenkins J."/>
            <person name="Shu S."/>
            <person name="Flowers D."/>
            <person name="Luo F."/>
            <person name="Wang Y."/>
            <person name="Xia P."/>
            <person name="Barry K."/>
            <person name="Daum C."/>
            <person name="Lipzen A."/>
            <person name="Yoshinaga Y."/>
            <person name="Schmutz J."/>
            <person name="Saski C."/>
            <person name="Vermerris W."/>
            <person name="Kresovich S."/>
        </authorList>
    </citation>
    <scope>NUCLEOTIDE SEQUENCE</scope>
</reference>
<keyword evidence="1" id="KW-0812">Transmembrane</keyword>
<keyword evidence="1" id="KW-0472">Membrane</keyword>
<comment type="caution">
    <text evidence="2">The sequence shown here is derived from an EMBL/GenBank/DDBJ whole genome shotgun (WGS) entry which is preliminary data.</text>
</comment>
<evidence type="ECO:0000256" key="1">
    <source>
        <dbReference type="SAM" id="Phobius"/>
    </source>
</evidence>
<protein>
    <submittedName>
        <fullName evidence="2">Uncharacterized protein</fullName>
    </submittedName>
</protein>
<evidence type="ECO:0000313" key="2">
    <source>
        <dbReference type="EMBL" id="KAG0515243.1"/>
    </source>
</evidence>
<reference evidence="2" key="2">
    <citation type="submission" date="2020-10" db="EMBL/GenBank/DDBJ databases">
        <authorList>
            <person name="Cooper E.A."/>
            <person name="Brenton Z.W."/>
            <person name="Flinn B.S."/>
            <person name="Jenkins J."/>
            <person name="Shu S."/>
            <person name="Flowers D."/>
            <person name="Luo F."/>
            <person name="Wang Y."/>
            <person name="Xia P."/>
            <person name="Barry K."/>
            <person name="Daum C."/>
            <person name="Lipzen A."/>
            <person name="Yoshinaga Y."/>
            <person name="Schmutz J."/>
            <person name="Saski C."/>
            <person name="Vermerris W."/>
            <person name="Kresovich S."/>
        </authorList>
    </citation>
    <scope>NUCLEOTIDE SEQUENCE</scope>
</reference>
<sequence>MDKGVRPTVSLSNVLGLIFFLVLRVFSPDASTIFAFFFERRLLKQPVCANKLCYS</sequence>
<proteinExistence type="predicted"/>
<gene>
    <name evidence="2" type="ORF">BDA96_10G262200</name>
</gene>
<feature type="transmembrane region" description="Helical" evidence="1">
    <location>
        <begin position="14"/>
        <end position="38"/>
    </location>
</feature>
<dbReference type="EMBL" id="CM027689">
    <property type="protein sequence ID" value="KAG0515243.1"/>
    <property type="molecule type" value="Genomic_DNA"/>
</dbReference>